<dbReference type="EMBL" id="BMAV01001337">
    <property type="protein sequence ID" value="GFY39331.1"/>
    <property type="molecule type" value="Genomic_DNA"/>
</dbReference>
<feature type="signal peptide" evidence="17">
    <location>
        <begin position="1"/>
        <end position="24"/>
    </location>
</feature>
<dbReference type="Pfam" id="PF00328">
    <property type="entry name" value="His_Phos_2"/>
    <property type="match status" value="1"/>
</dbReference>
<dbReference type="GO" id="GO:0034417">
    <property type="term" value="F:bisphosphoglycerate 3-phosphatase activity"/>
    <property type="evidence" value="ECO:0007669"/>
    <property type="project" value="UniProtKB-EC"/>
</dbReference>
<dbReference type="AlphaFoldDB" id="A0A8X7BP33"/>
<comment type="subcellular location">
    <subcellularLocation>
        <location evidence="1">Cell membrane</location>
    </subcellularLocation>
</comment>
<evidence type="ECO:0000259" key="18">
    <source>
        <dbReference type="PROSITE" id="PS50237"/>
    </source>
</evidence>
<proteinExistence type="inferred from homology"/>
<comment type="caution">
    <text evidence="19">The sequence shown here is derived from an EMBL/GenBank/DDBJ whole genome shotgun (WGS) entry which is preliminary data.</text>
</comment>
<dbReference type="PANTHER" id="PTHR20963">
    <property type="entry name" value="MULTIPLE INOSITOL POLYPHOSPHATE PHOSPHATASE-RELATED"/>
    <property type="match status" value="1"/>
</dbReference>
<dbReference type="InterPro" id="IPR000560">
    <property type="entry name" value="His_Pase_clade-2"/>
</dbReference>
<name>A0A8X7BP33_9ARAC</name>
<evidence type="ECO:0000256" key="5">
    <source>
        <dbReference type="ARBA" id="ARBA00018097"/>
    </source>
</evidence>
<dbReference type="PANTHER" id="PTHR20963:SF8">
    <property type="entry name" value="MULTIPLE INOSITOL POLYPHOSPHATE PHOSPHATASE 1"/>
    <property type="match status" value="1"/>
</dbReference>
<keyword evidence="10" id="KW-0325">Glycoprotein</keyword>
<protein>
    <recommendedName>
        <fullName evidence="5">Multiple inositol polyphosphate phosphatase 1</fullName>
        <ecNumber evidence="4">3.1.3.62</ecNumber>
        <ecNumber evidence="3">3.1.3.80</ecNumber>
    </recommendedName>
    <alternativeName>
        <fullName evidence="11">2,3-bisphosphoglycerate 3-phosphatase</fullName>
    </alternativeName>
</protein>
<evidence type="ECO:0000256" key="2">
    <source>
        <dbReference type="ARBA" id="ARBA00008422"/>
    </source>
</evidence>
<dbReference type="EC" id="3.1.3.62" evidence="4"/>
<reference evidence="19" key="1">
    <citation type="submission" date="2020-08" db="EMBL/GenBank/DDBJ databases">
        <title>Multicomponent nature underlies the extraordinary mechanical properties of spider dragline silk.</title>
        <authorList>
            <person name="Kono N."/>
            <person name="Nakamura H."/>
            <person name="Mori M."/>
            <person name="Yoshida Y."/>
            <person name="Ohtoshi R."/>
            <person name="Malay A.D."/>
            <person name="Moran D.A.P."/>
            <person name="Tomita M."/>
            <person name="Numata K."/>
            <person name="Arakawa K."/>
        </authorList>
    </citation>
    <scope>NUCLEOTIDE SEQUENCE</scope>
</reference>
<feature type="domain" description="HECT" evidence="18">
    <location>
        <begin position="197"/>
        <end position="258"/>
    </location>
</feature>
<sequence>MTRLTQVFWLHFLNLFKLLLKNFGVRFHLAARGLINPHHEFFFVECKFELIARPICRNQKPIIKFDIENPTKAMHIPTKNSVFVVVIVLLLNLESIKPSEPQPCVKLDGYETCHSSDPSSYRYYGTKTSYHIAIENQTGTDLPVEECTPVVFYLLSRHATRYPDKDYIEGMIKLLPTLKEKIINNTKDGKATFCQEDLESLKKWKLNMKIEDDKRLSQSGKEEAEDLGHRYKERFLSLLDEKYSPEKFTIEYTSKERTKVTAESFARGLFGDDSKNIEGKVNDEVLTFHKSCKKLRKKCEDPSYDISEIEKFKTGELMKKVVTSVSKRTGVTLTSDDITLIYTACVFGYALKDNDAWCSLLSTDDLEVLEFYEDIDDYYKDAYGNKVNYEQACPVAKYIFNLFKSVENTNDTKVVLQFSHAGAMKKVYSLFGLNRDELPLTADAFCSERNRKWRSSYITPFNSNIAFVLYQCGKEYKVGAFHNEKAVKINGCEQELCSFEKFSATYEPISNKCNVSEICCTCCTKS</sequence>
<evidence type="ECO:0000256" key="11">
    <source>
        <dbReference type="ARBA" id="ARBA00031642"/>
    </source>
</evidence>
<evidence type="ECO:0000256" key="10">
    <source>
        <dbReference type="ARBA" id="ARBA00023180"/>
    </source>
</evidence>
<evidence type="ECO:0000256" key="1">
    <source>
        <dbReference type="ARBA" id="ARBA00004236"/>
    </source>
</evidence>
<dbReference type="InterPro" id="IPR000569">
    <property type="entry name" value="HECT_dom"/>
</dbReference>
<dbReference type="OrthoDB" id="6509975at2759"/>
<evidence type="ECO:0000256" key="14">
    <source>
        <dbReference type="ARBA" id="ARBA00043691"/>
    </source>
</evidence>
<gene>
    <name evidence="19" type="primary">Minpp1</name>
    <name evidence="19" type="ORF">TNIN_389522</name>
</gene>
<evidence type="ECO:0000256" key="3">
    <source>
        <dbReference type="ARBA" id="ARBA00012976"/>
    </source>
</evidence>
<dbReference type="CDD" id="cd07061">
    <property type="entry name" value="HP_HAP_like"/>
    <property type="match status" value="1"/>
</dbReference>
<comment type="similarity">
    <text evidence="2">Belongs to the histidine acid phosphatase family. MINPP1 subfamily.</text>
</comment>
<keyword evidence="8" id="KW-0378">Hydrolase</keyword>
<dbReference type="PROSITE" id="PS50237">
    <property type="entry name" value="HECT"/>
    <property type="match status" value="1"/>
</dbReference>
<comment type="caution">
    <text evidence="16">Lacks conserved residue(s) required for the propagation of feature annotation.</text>
</comment>
<evidence type="ECO:0000256" key="8">
    <source>
        <dbReference type="ARBA" id="ARBA00022801"/>
    </source>
</evidence>
<evidence type="ECO:0000256" key="7">
    <source>
        <dbReference type="ARBA" id="ARBA00022729"/>
    </source>
</evidence>
<keyword evidence="20" id="KW-1185">Reference proteome</keyword>
<evidence type="ECO:0000256" key="9">
    <source>
        <dbReference type="ARBA" id="ARBA00023136"/>
    </source>
</evidence>
<dbReference type="InterPro" id="IPR029033">
    <property type="entry name" value="His_PPase_superfam"/>
</dbReference>
<dbReference type="GO" id="GO:0004842">
    <property type="term" value="F:ubiquitin-protein transferase activity"/>
    <property type="evidence" value="ECO:0007669"/>
    <property type="project" value="InterPro"/>
</dbReference>
<keyword evidence="6" id="KW-1003">Cell membrane</keyword>
<accession>A0A8X7BP33</accession>
<comment type="catalytic activity">
    <reaction evidence="13">
        <text>1D-myo-inositol 1,2,4,5,6-pentakisphosphate + H2O = 1D-myo-inositol 1,2,5,6-tetrakisphosphate + phosphate</text>
        <dbReference type="Rhea" id="RHEA:77115"/>
        <dbReference type="ChEBI" id="CHEBI:15377"/>
        <dbReference type="ChEBI" id="CHEBI:43474"/>
        <dbReference type="ChEBI" id="CHEBI:57798"/>
        <dbReference type="ChEBI" id="CHEBI:195535"/>
        <dbReference type="EC" id="3.1.3.62"/>
    </reaction>
    <physiologicalReaction direction="left-to-right" evidence="13">
        <dbReference type="Rhea" id="RHEA:77116"/>
    </physiologicalReaction>
</comment>
<dbReference type="FunFam" id="3.40.50.1240:FF:000014">
    <property type="entry name" value="Multiple inositol polyphosphate phosphatase 1"/>
    <property type="match status" value="1"/>
</dbReference>
<dbReference type="GO" id="GO:0005886">
    <property type="term" value="C:plasma membrane"/>
    <property type="evidence" value="ECO:0007669"/>
    <property type="project" value="UniProtKB-SubCell"/>
</dbReference>
<evidence type="ECO:0000256" key="12">
    <source>
        <dbReference type="ARBA" id="ARBA00043668"/>
    </source>
</evidence>
<comment type="catalytic activity">
    <reaction evidence="12">
        <text>1D-myo-inositol 1,2,5,6-tetrakisphosphate + H2O = 1D-myo-inositol 1,2,6-trisphosphate + phosphate</text>
        <dbReference type="Rhea" id="RHEA:77119"/>
        <dbReference type="ChEBI" id="CHEBI:15377"/>
        <dbReference type="ChEBI" id="CHEBI:43474"/>
        <dbReference type="ChEBI" id="CHEBI:195535"/>
        <dbReference type="ChEBI" id="CHEBI:195537"/>
        <dbReference type="EC" id="3.1.3.62"/>
    </reaction>
    <physiologicalReaction direction="left-to-right" evidence="12">
        <dbReference type="Rhea" id="RHEA:77120"/>
    </physiologicalReaction>
</comment>
<keyword evidence="9" id="KW-0472">Membrane</keyword>
<comment type="catalytic activity">
    <reaction evidence="14">
        <text>1D-myo-inositol hexakisphosphate + H2O = 1D-myo-inositol 1,2,4,5,6-pentakisphosphate + phosphate</text>
        <dbReference type="Rhea" id="RHEA:16989"/>
        <dbReference type="ChEBI" id="CHEBI:15377"/>
        <dbReference type="ChEBI" id="CHEBI:43474"/>
        <dbReference type="ChEBI" id="CHEBI:57798"/>
        <dbReference type="ChEBI" id="CHEBI:58130"/>
        <dbReference type="EC" id="3.1.3.62"/>
    </reaction>
    <physiologicalReaction direction="left-to-right" evidence="14">
        <dbReference type="Rhea" id="RHEA:16990"/>
    </physiologicalReaction>
</comment>
<dbReference type="SUPFAM" id="SSF53254">
    <property type="entry name" value="Phosphoglycerate mutase-like"/>
    <property type="match status" value="1"/>
</dbReference>
<organism evidence="19 20">
    <name type="scientific">Trichonephila inaurata madagascariensis</name>
    <dbReference type="NCBI Taxonomy" id="2747483"/>
    <lineage>
        <taxon>Eukaryota</taxon>
        <taxon>Metazoa</taxon>
        <taxon>Ecdysozoa</taxon>
        <taxon>Arthropoda</taxon>
        <taxon>Chelicerata</taxon>
        <taxon>Arachnida</taxon>
        <taxon>Araneae</taxon>
        <taxon>Araneomorphae</taxon>
        <taxon>Entelegynae</taxon>
        <taxon>Araneoidea</taxon>
        <taxon>Nephilidae</taxon>
        <taxon>Trichonephila</taxon>
        <taxon>Trichonephila inaurata</taxon>
    </lineage>
</organism>
<dbReference type="Gene3D" id="3.40.50.1240">
    <property type="entry name" value="Phosphoglycerate mutase-like"/>
    <property type="match status" value="1"/>
</dbReference>
<dbReference type="EC" id="3.1.3.80" evidence="3"/>
<dbReference type="GO" id="GO:0003993">
    <property type="term" value="F:acid phosphatase activity"/>
    <property type="evidence" value="ECO:0007669"/>
    <property type="project" value="TreeGrafter"/>
</dbReference>
<evidence type="ECO:0000313" key="19">
    <source>
        <dbReference type="EMBL" id="GFY39331.1"/>
    </source>
</evidence>
<feature type="chain" id="PRO_5036471814" description="Multiple inositol polyphosphate phosphatase 1" evidence="17">
    <location>
        <begin position="25"/>
        <end position="526"/>
    </location>
</feature>
<evidence type="ECO:0000313" key="20">
    <source>
        <dbReference type="Proteomes" id="UP000886998"/>
    </source>
</evidence>
<dbReference type="Proteomes" id="UP000886998">
    <property type="component" value="Unassembled WGS sequence"/>
</dbReference>
<comment type="catalytic activity">
    <reaction evidence="15">
        <text>(2R)-2,3-bisphosphoglycerate + H2O = (2R)-2-phosphoglycerate + phosphate</text>
        <dbReference type="Rhea" id="RHEA:27381"/>
        <dbReference type="ChEBI" id="CHEBI:15377"/>
        <dbReference type="ChEBI" id="CHEBI:43474"/>
        <dbReference type="ChEBI" id="CHEBI:58248"/>
        <dbReference type="ChEBI" id="CHEBI:58289"/>
        <dbReference type="EC" id="3.1.3.80"/>
    </reaction>
    <physiologicalReaction direction="left-to-right" evidence="15">
        <dbReference type="Rhea" id="RHEA:27382"/>
    </physiologicalReaction>
</comment>
<dbReference type="GO" id="GO:0052745">
    <property type="term" value="F:inositol phosphate phosphatase activity"/>
    <property type="evidence" value="ECO:0007669"/>
    <property type="project" value="TreeGrafter"/>
</dbReference>
<evidence type="ECO:0000256" key="4">
    <source>
        <dbReference type="ARBA" id="ARBA00013040"/>
    </source>
</evidence>
<evidence type="ECO:0000256" key="13">
    <source>
        <dbReference type="ARBA" id="ARBA00043671"/>
    </source>
</evidence>
<evidence type="ECO:0000256" key="15">
    <source>
        <dbReference type="ARBA" id="ARBA00043832"/>
    </source>
</evidence>
<keyword evidence="16" id="KW-0833">Ubl conjugation pathway</keyword>
<evidence type="ECO:0000256" key="6">
    <source>
        <dbReference type="ARBA" id="ARBA00022475"/>
    </source>
</evidence>
<keyword evidence="7 17" id="KW-0732">Signal</keyword>
<evidence type="ECO:0000256" key="17">
    <source>
        <dbReference type="SAM" id="SignalP"/>
    </source>
</evidence>
<evidence type="ECO:0000256" key="16">
    <source>
        <dbReference type="PROSITE-ProRule" id="PRU00104"/>
    </source>
</evidence>